<keyword evidence="7" id="KW-0812">Transmembrane</keyword>
<evidence type="ECO:0000259" key="8">
    <source>
        <dbReference type="PROSITE" id="PS51007"/>
    </source>
</evidence>
<keyword evidence="7" id="KW-0472">Membrane</keyword>
<dbReference type="InterPro" id="IPR054780">
    <property type="entry name" value="Cytochro_C550_firm"/>
</dbReference>
<dbReference type="Pfam" id="PF13442">
    <property type="entry name" value="Cytochrome_CBB3"/>
    <property type="match status" value="1"/>
</dbReference>
<keyword evidence="10" id="KW-1185">Reference proteome</keyword>
<accession>A0ABT8EA48</accession>
<name>A0ABT8EA48_9BACL</name>
<keyword evidence="5 6" id="KW-0408">Iron</keyword>
<dbReference type="InterPro" id="IPR051811">
    <property type="entry name" value="Cytochrome_c550/c551-like"/>
</dbReference>
<evidence type="ECO:0000256" key="6">
    <source>
        <dbReference type="PROSITE-ProRule" id="PRU00433"/>
    </source>
</evidence>
<evidence type="ECO:0000256" key="7">
    <source>
        <dbReference type="SAM" id="Phobius"/>
    </source>
</evidence>
<feature type="domain" description="Cytochrome c" evidence="8">
    <location>
        <begin position="41"/>
        <end position="115"/>
    </location>
</feature>
<evidence type="ECO:0000256" key="1">
    <source>
        <dbReference type="ARBA" id="ARBA00022448"/>
    </source>
</evidence>
<feature type="transmembrane region" description="Helical" evidence="7">
    <location>
        <begin position="7"/>
        <end position="29"/>
    </location>
</feature>
<evidence type="ECO:0000256" key="3">
    <source>
        <dbReference type="ARBA" id="ARBA00022723"/>
    </source>
</evidence>
<sequence>MMKRNPLIPFVFTGVIGIILVIGMSFWGIHNQEQAKKEKEQAALDPAAIFKQNCSSCHGQNLEGAVGPNLQKVGAKYSKEQITDIINNGKSGGMPAGVVKGEEQQIISKWLSEKK</sequence>
<keyword evidence="4" id="KW-0249">Electron transport</keyword>
<gene>
    <name evidence="9" type="ORF">QYF49_17570</name>
</gene>
<keyword evidence="3 6" id="KW-0479">Metal-binding</keyword>
<evidence type="ECO:0000256" key="2">
    <source>
        <dbReference type="ARBA" id="ARBA00022617"/>
    </source>
</evidence>
<dbReference type="InterPro" id="IPR012218">
    <property type="entry name" value="Cyt_c_BACSU-c550-type"/>
</dbReference>
<dbReference type="InterPro" id="IPR009056">
    <property type="entry name" value="Cyt_c-like_dom"/>
</dbReference>
<evidence type="ECO:0000256" key="5">
    <source>
        <dbReference type="ARBA" id="ARBA00023004"/>
    </source>
</evidence>
<keyword evidence="1" id="KW-0813">Transport</keyword>
<dbReference type="RefSeq" id="WP_290400894.1">
    <property type="nucleotide sequence ID" value="NZ_JAUHLN010000003.1"/>
</dbReference>
<keyword evidence="7" id="KW-1133">Transmembrane helix</keyword>
<dbReference type="InterPro" id="IPR036909">
    <property type="entry name" value="Cyt_c-like_dom_sf"/>
</dbReference>
<comment type="caution">
    <text evidence="9">The sequence shown here is derived from an EMBL/GenBank/DDBJ whole genome shotgun (WGS) entry which is preliminary data.</text>
</comment>
<keyword evidence="2 6" id="KW-0349">Heme</keyword>
<protein>
    <submittedName>
        <fullName evidence="9">Cytochrome c</fullName>
    </submittedName>
</protein>
<reference evidence="9" key="1">
    <citation type="submission" date="2023-06" db="EMBL/GenBank/DDBJ databases">
        <title>Draft Genome Sequences of Representative Paenibacillus Polymyxa, Bacillus cereus, Fictibacillus sp., and Brevibacillus agri Strains Isolated from Amazonian Dark Earth.</title>
        <authorList>
            <person name="Pellegrinetti T.A."/>
            <person name="Cunha I.C.M."/>
            <person name="Chaves M.G."/>
            <person name="Freitas A.S."/>
            <person name="Silva A.V.R."/>
            <person name="Tsai S.M."/>
            <person name="Mendes L.W."/>
        </authorList>
    </citation>
    <scope>NUCLEOTIDE SEQUENCE</scope>
    <source>
        <strain evidence="9">CENA-BCM004</strain>
    </source>
</reference>
<dbReference type="PANTHER" id="PTHR37823">
    <property type="entry name" value="CYTOCHROME C-553-LIKE"/>
    <property type="match status" value="1"/>
</dbReference>
<dbReference type="SUPFAM" id="SSF46626">
    <property type="entry name" value="Cytochrome c"/>
    <property type="match status" value="1"/>
</dbReference>
<evidence type="ECO:0000256" key="4">
    <source>
        <dbReference type="ARBA" id="ARBA00022982"/>
    </source>
</evidence>
<evidence type="ECO:0000313" key="10">
    <source>
        <dbReference type="Proteomes" id="UP001168694"/>
    </source>
</evidence>
<dbReference type="NCBIfam" id="NF045773">
    <property type="entry name" value="cytochro_C550"/>
    <property type="match status" value="1"/>
</dbReference>
<organism evidence="9 10">
    <name type="scientific">Fictibacillus terranigra</name>
    <dbReference type="NCBI Taxonomy" id="3058424"/>
    <lineage>
        <taxon>Bacteria</taxon>
        <taxon>Bacillati</taxon>
        <taxon>Bacillota</taxon>
        <taxon>Bacilli</taxon>
        <taxon>Bacillales</taxon>
        <taxon>Fictibacillaceae</taxon>
        <taxon>Fictibacillus</taxon>
    </lineage>
</organism>
<evidence type="ECO:0000313" key="9">
    <source>
        <dbReference type="EMBL" id="MDN4074789.1"/>
    </source>
</evidence>
<dbReference type="PANTHER" id="PTHR37823:SF4">
    <property type="entry name" value="MENAQUINOL-CYTOCHROME C REDUCTASE CYTOCHROME B_C SUBUNIT"/>
    <property type="match status" value="1"/>
</dbReference>
<dbReference type="EMBL" id="JAUHLN010000003">
    <property type="protein sequence ID" value="MDN4074789.1"/>
    <property type="molecule type" value="Genomic_DNA"/>
</dbReference>
<dbReference type="Proteomes" id="UP001168694">
    <property type="component" value="Unassembled WGS sequence"/>
</dbReference>
<dbReference type="Gene3D" id="1.10.760.10">
    <property type="entry name" value="Cytochrome c-like domain"/>
    <property type="match status" value="1"/>
</dbReference>
<dbReference type="PIRSF" id="PIRSF000025">
    <property type="entry name" value="Cytc_Bsub_c550"/>
    <property type="match status" value="1"/>
</dbReference>
<proteinExistence type="predicted"/>
<dbReference type="PROSITE" id="PS51007">
    <property type="entry name" value="CYTC"/>
    <property type="match status" value="1"/>
</dbReference>